<dbReference type="AlphaFoldDB" id="A0AAE1DZR4"/>
<proteinExistence type="predicted"/>
<organism evidence="2 3">
    <name type="scientific">Elysia crispata</name>
    <name type="common">lettuce slug</name>
    <dbReference type="NCBI Taxonomy" id="231223"/>
    <lineage>
        <taxon>Eukaryota</taxon>
        <taxon>Metazoa</taxon>
        <taxon>Spiralia</taxon>
        <taxon>Lophotrochozoa</taxon>
        <taxon>Mollusca</taxon>
        <taxon>Gastropoda</taxon>
        <taxon>Heterobranchia</taxon>
        <taxon>Euthyneura</taxon>
        <taxon>Panpulmonata</taxon>
        <taxon>Sacoglossa</taxon>
        <taxon>Placobranchoidea</taxon>
        <taxon>Plakobranchidae</taxon>
        <taxon>Elysia</taxon>
    </lineage>
</organism>
<name>A0AAE1DZR4_9GAST</name>
<accession>A0AAE1DZR4</accession>
<feature type="compositionally biased region" description="Polar residues" evidence="1">
    <location>
        <begin position="1"/>
        <end position="11"/>
    </location>
</feature>
<sequence>MPKIPYSSQDTGALPHNDGEARGNPSYWKSKFRKARRCELRMSAKHLTCMVSLDQCLAKLWSLLDNLSGGQTY</sequence>
<feature type="region of interest" description="Disordered" evidence="1">
    <location>
        <begin position="1"/>
        <end position="26"/>
    </location>
</feature>
<comment type="caution">
    <text evidence="2">The sequence shown here is derived from an EMBL/GenBank/DDBJ whole genome shotgun (WGS) entry which is preliminary data.</text>
</comment>
<dbReference type="EMBL" id="JAWDGP010001738">
    <property type="protein sequence ID" value="KAK3788717.1"/>
    <property type="molecule type" value="Genomic_DNA"/>
</dbReference>
<dbReference type="Proteomes" id="UP001283361">
    <property type="component" value="Unassembled WGS sequence"/>
</dbReference>
<evidence type="ECO:0000313" key="2">
    <source>
        <dbReference type="EMBL" id="KAK3788717.1"/>
    </source>
</evidence>
<evidence type="ECO:0000256" key="1">
    <source>
        <dbReference type="SAM" id="MobiDB-lite"/>
    </source>
</evidence>
<evidence type="ECO:0000313" key="3">
    <source>
        <dbReference type="Proteomes" id="UP001283361"/>
    </source>
</evidence>
<protein>
    <submittedName>
        <fullName evidence="2">Uncharacterized protein</fullName>
    </submittedName>
</protein>
<gene>
    <name evidence="2" type="ORF">RRG08_029171</name>
</gene>
<reference evidence="2" key="1">
    <citation type="journal article" date="2023" name="G3 (Bethesda)">
        <title>A reference genome for the long-term kleptoplast-retaining sea slug Elysia crispata morphotype clarki.</title>
        <authorList>
            <person name="Eastman K.E."/>
            <person name="Pendleton A.L."/>
            <person name="Shaikh M.A."/>
            <person name="Suttiyut T."/>
            <person name="Ogas R."/>
            <person name="Tomko P."/>
            <person name="Gavelis G."/>
            <person name="Widhalm J.R."/>
            <person name="Wisecaver J.H."/>
        </authorList>
    </citation>
    <scope>NUCLEOTIDE SEQUENCE</scope>
    <source>
        <strain evidence="2">ECLA1</strain>
    </source>
</reference>
<keyword evidence="3" id="KW-1185">Reference proteome</keyword>